<evidence type="ECO:0000256" key="1">
    <source>
        <dbReference type="ARBA" id="ARBA00023125"/>
    </source>
</evidence>
<feature type="region of interest" description="Disordered" evidence="3">
    <location>
        <begin position="418"/>
        <end position="450"/>
    </location>
</feature>
<evidence type="ECO:0000313" key="4">
    <source>
        <dbReference type="EMBL" id="BDG06996.1"/>
    </source>
</evidence>
<dbReference type="Proteomes" id="UP001162734">
    <property type="component" value="Chromosome"/>
</dbReference>
<dbReference type="EMBL" id="AP025592">
    <property type="protein sequence ID" value="BDG06996.1"/>
    <property type="molecule type" value="Genomic_DNA"/>
</dbReference>
<protein>
    <recommendedName>
        <fullName evidence="6">Tyr recombinase domain-containing protein</fullName>
    </recommendedName>
</protein>
<evidence type="ECO:0000256" key="3">
    <source>
        <dbReference type="SAM" id="MobiDB-lite"/>
    </source>
</evidence>
<keyword evidence="1" id="KW-0238">DNA-binding</keyword>
<dbReference type="SUPFAM" id="SSF56349">
    <property type="entry name" value="DNA breaking-rejoining enzymes"/>
    <property type="match status" value="1"/>
</dbReference>
<reference evidence="5" key="1">
    <citation type="journal article" date="2022" name="Int. J. Syst. Evol. Microbiol.">
        <title>Anaeromyxobacter oryzae sp. nov., Anaeromyxobacter diazotrophicus sp. nov. and Anaeromyxobacter paludicola sp. nov., isolated from paddy soils.</title>
        <authorList>
            <person name="Itoh H."/>
            <person name="Xu Z."/>
            <person name="Mise K."/>
            <person name="Masuda Y."/>
            <person name="Ushijima N."/>
            <person name="Hayakawa C."/>
            <person name="Shiratori Y."/>
            <person name="Senoo K."/>
        </authorList>
    </citation>
    <scope>NUCLEOTIDE SEQUENCE [LARGE SCALE GENOMIC DNA]</scope>
    <source>
        <strain evidence="5">Red630</strain>
    </source>
</reference>
<gene>
    <name evidence="4" type="ORF">AMPC_01090</name>
</gene>
<dbReference type="InterPro" id="IPR010998">
    <property type="entry name" value="Integrase_recombinase_N"/>
</dbReference>
<dbReference type="InterPro" id="IPR011010">
    <property type="entry name" value="DNA_brk_join_enz"/>
</dbReference>
<keyword evidence="2" id="KW-0233">DNA recombination</keyword>
<evidence type="ECO:0000256" key="2">
    <source>
        <dbReference type="ARBA" id="ARBA00023172"/>
    </source>
</evidence>
<evidence type="ECO:0000313" key="5">
    <source>
        <dbReference type="Proteomes" id="UP001162734"/>
    </source>
</evidence>
<dbReference type="Gene3D" id="1.10.150.130">
    <property type="match status" value="1"/>
</dbReference>
<organism evidence="4 5">
    <name type="scientific">Anaeromyxobacter paludicola</name>
    <dbReference type="NCBI Taxonomy" id="2918171"/>
    <lineage>
        <taxon>Bacteria</taxon>
        <taxon>Pseudomonadati</taxon>
        <taxon>Myxococcota</taxon>
        <taxon>Myxococcia</taxon>
        <taxon>Myxococcales</taxon>
        <taxon>Cystobacterineae</taxon>
        <taxon>Anaeromyxobacteraceae</taxon>
        <taxon>Anaeromyxobacter</taxon>
    </lineage>
</organism>
<accession>A0ABM7X5A5</accession>
<dbReference type="Gene3D" id="1.10.443.10">
    <property type="entry name" value="Intergrase catalytic core"/>
    <property type="match status" value="1"/>
</dbReference>
<sequence>MGNLYSRAGSRFLWMKWVDAHGIERRASTETGDRAEAQALLDETERQEGERAPLGRQVGMTVRRFFEEIWLPQRKVLRPFAWQVDKGRLEQHFLPDFGDRVLSQLASDRAEVELLDWLLGLRSKLSKRDGKPLASRTVWNIASIVRVFFSDALERKKIARDPTEHWNAERHLPAKADKEQGWRQRAGFTLDQVVTLTTDRRIPEDRRVLYALRFLGGGLRPGEAANARWRDLDSARGPLWRLTIASAFNTLTRSEKSTKTGAELNVPVHPVLRAALEAWQAAGWQRFMGREPKPDDLLVPRQEGGQRRVTTSLLQFHADLEAVGYGLQRQYESRSTFRNLALLAGASEFHINAITHPRPQKASDFYTRLEMQWGAMCRAVECIDASAWGGRTVVEKSGGEGEAKEPASPLRVVTAPGYSLGTGRKKAPPSLTDGGALRVTPTGFEPMFST</sequence>
<proteinExistence type="predicted"/>
<dbReference type="InterPro" id="IPR013762">
    <property type="entry name" value="Integrase-like_cat_sf"/>
</dbReference>
<keyword evidence="5" id="KW-1185">Reference proteome</keyword>
<evidence type="ECO:0008006" key="6">
    <source>
        <dbReference type="Google" id="ProtNLM"/>
    </source>
</evidence>
<name>A0ABM7X5A5_9BACT</name>